<keyword evidence="3" id="KW-1185">Reference proteome</keyword>
<evidence type="ECO:0000256" key="1">
    <source>
        <dbReference type="SAM" id="MobiDB-lite"/>
    </source>
</evidence>
<dbReference type="SUPFAM" id="SSF51735">
    <property type="entry name" value="NAD(P)-binding Rossmann-fold domains"/>
    <property type="match status" value="1"/>
</dbReference>
<dbReference type="EMBL" id="MU805957">
    <property type="protein sequence ID" value="KAJ3844228.1"/>
    <property type="molecule type" value="Genomic_DNA"/>
</dbReference>
<protein>
    <submittedName>
        <fullName evidence="2">Uncharacterized protein</fullName>
    </submittedName>
</protein>
<dbReference type="Gene3D" id="3.40.50.720">
    <property type="entry name" value="NAD(P)-binding Rossmann-like Domain"/>
    <property type="match status" value="1"/>
</dbReference>
<name>A0AA38PKB3_9AGAR</name>
<dbReference type="PANTHER" id="PTHR40129">
    <property type="entry name" value="KETOPANTOATE REDUCTASE N-TERMINAL DOMAIN-CONTAINING PROTEIN"/>
    <property type="match status" value="1"/>
</dbReference>
<evidence type="ECO:0000313" key="3">
    <source>
        <dbReference type="Proteomes" id="UP001163846"/>
    </source>
</evidence>
<feature type="region of interest" description="Disordered" evidence="1">
    <location>
        <begin position="110"/>
        <end position="130"/>
    </location>
</feature>
<dbReference type="AlphaFoldDB" id="A0AA38PKB3"/>
<accession>A0AA38PKB3</accession>
<gene>
    <name evidence="2" type="ORF">F5878DRAFT_602464</name>
</gene>
<organism evidence="2 3">
    <name type="scientific">Lentinula raphanica</name>
    <dbReference type="NCBI Taxonomy" id="153919"/>
    <lineage>
        <taxon>Eukaryota</taxon>
        <taxon>Fungi</taxon>
        <taxon>Dikarya</taxon>
        <taxon>Basidiomycota</taxon>
        <taxon>Agaricomycotina</taxon>
        <taxon>Agaricomycetes</taxon>
        <taxon>Agaricomycetidae</taxon>
        <taxon>Agaricales</taxon>
        <taxon>Marasmiineae</taxon>
        <taxon>Omphalotaceae</taxon>
        <taxon>Lentinula</taxon>
    </lineage>
</organism>
<reference evidence="2" key="1">
    <citation type="submission" date="2022-08" db="EMBL/GenBank/DDBJ databases">
        <authorList>
            <consortium name="DOE Joint Genome Institute"/>
            <person name="Min B."/>
            <person name="Riley R."/>
            <person name="Sierra-Patev S."/>
            <person name="Naranjo-Ortiz M."/>
            <person name="Looney B."/>
            <person name="Konkel Z."/>
            <person name="Slot J.C."/>
            <person name="Sakamoto Y."/>
            <person name="Steenwyk J.L."/>
            <person name="Rokas A."/>
            <person name="Carro J."/>
            <person name="Camarero S."/>
            <person name="Ferreira P."/>
            <person name="Molpeceres G."/>
            <person name="Ruiz-Duenas F.J."/>
            <person name="Serrano A."/>
            <person name="Henrissat B."/>
            <person name="Drula E."/>
            <person name="Hughes K.W."/>
            <person name="Mata J.L."/>
            <person name="Ishikawa N.K."/>
            <person name="Vargas-Isla R."/>
            <person name="Ushijima S."/>
            <person name="Smith C.A."/>
            <person name="Ahrendt S."/>
            <person name="Andreopoulos W."/>
            <person name="He G."/>
            <person name="Labutti K."/>
            <person name="Lipzen A."/>
            <person name="Ng V."/>
            <person name="Sandor L."/>
            <person name="Barry K."/>
            <person name="Martinez A.T."/>
            <person name="Xiao Y."/>
            <person name="Gibbons J.G."/>
            <person name="Terashima K."/>
            <person name="Hibbett D.S."/>
            <person name="Grigoriev I.V."/>
        </authorList>
    </citation>
    <scope>NUCLEOTIDE SEQUENCE</scope>
    <source>
        <strain evidence="2">TFB9207</strain>
    </source>
</reference>
<proteinExistence type="predicted"/>
<dbReference type="InterPro" id="IPR036291">
    <property type="entry name" value="NAD(P)-bd_dom_sf"/>
</dbReference>
<comment type="caution">
    <text evidence="2">The sequence shown here is derived from an EMBL/GenBank/DDBJ whole genome shotgun (WGS) entry which is preliminary data.</text>
</comment>
<dbReference type="Proteomes" id="UP001163846">
    <property type="component" value="Unassembled WGS sequence"/>
</dbReference>
<dbReference type="PANTHER" id="PTHR40129:SF2">
    <property type="entry name" value="KETOPANTOATE REDUCTASE N-TERMINAL DOMAIN-CONTAINING PROTEIN"/>
    <property type="match status" value="1"/>
</dbReference>
<sequence>MFSSSLDLLILGAGWTSGFLVPLCLRRGLSFATTTRTGTNDTIKFLFDQNSDDLTPFKVLPDAKTVLISFPITASGGSERLVRLYKTTRADENLNPAFIQLGATSIWGEQGSRRQRKSDSGPPVVKPAENRWYDRHSSYNADERANAEDELLGLSPGTPTTVLNLAGLYGGDRSMKKWVGRVAPTKEVLKNKGSIHMIHGIDVAQAIIAVHNNSSKASGQRWLLTDGRVYDWWDLASAWGSGPLDGSDISEECGPQAGWVQELMRETGVRALPRSNDALGRALDSREFWETFDITPLKGRMEE</sequence>
<evidence type="ECO:0000313" key="2">
    <source>
        <dbReference type="EMBL" id="KAJ3844228.1"/>
    </source>
</evidence>